<gene>
    <name evidence="2" type="ORF">GKC39_14790</name>
</gene>
<dbReference type="Gene3D" id="3.40.1580.10">
    <property type="entry name" value="SMI1/KNR4-like"/>
    <property type="match status" value="1"/>
</dbReference>
<dbReference type="InterPro" id="IPR018958">
    <property type="entry name" value="Knr4/Smi1-like_dom"/>
</dbReference>
<organism evidence="2">
    <name type="scientific">Bacillus velezensis</name>
    <dbReference type="NCBI Taxonomy" id="492670"/>
    <lineage>
        <taxon>Bacteria</taxon>
        <taxon>Bacillati</taxon>
        <taxon>Bacillota</taxon>
        <taxon>Bacilli</taxon>
        <taxon>Bacillales</taxon>
        <taxon>Bacillaceae</taxon>
        <taxon>Bacillus</taxon>
        <taxon>Bacillus amyloliquefaciens group</taxon>
    </lineage>
</organism>
<name>A0A6A8LMH0_BACVE</name>
<reference evidence="2" key="1">
    <citation type="submission" date="2019-11" db="EMBL/GenBank/DDBJ databases">
        <title>Draft Genome Sequence of Plant Growth-Promoting Rhizosphere-Associated Bacteria.</title>
        <authorList>
            <person name="Vasilyev I.Y."/>
            <person name="Radchenko V."/>
            <person name="Ilnitskaya E.V."/>
        </authorList>
    </citation>
    <scope>NUCLEOTIDE SEQUENCE</scope>
    <source>
        <strain evidence="2">VRA_517_n</strain>
    </source>
</reference>
<dbReference type="EMBL" id="WKKV01000007">
    <property type="protein sequence ID" value="MSE03320.1"/>
    <property type="molecule type" value="Genomic_DNA"/>
</dbReference>
<dbReference type="InterPro" id="IPR037883">
    <property type="entry name" value="Knr4/Smi1-like_sf"/>
</dbReference>
<dbReference type="Pfam" id="PF09346">
    <property type="entry name" value="SMI1_KNR4"/>
    <property type="match status" value="1"/>
</dbReference>
<dbReference type="AlphaFoldDB" id="A0A6A8LMH0"/>
<evidence type="ECO:0000313" key="2">
    <source>
        <dbReference type="EMBL" id="MSE03320.1"/>
    </source>
</evidence>
<protein>
    <submittedName>
        <fullName evidence="2">SMI1/KNR4 family protein</fullName>
    </submittedName>
</protein>
<sequence>MAVFVEKTLQGLKELIDEKGRLNILGNEGTLLETECTFFKGATDLEIESFEKKIKVSLPEDYKTFLKLHNGARIFDLLIYGENVGGGLHILNLEEIEKYMQNGFLEPQFIPVAHLLDGCYLLIDKTKMSTDPNYLWFRGFIEYEPMKLNFEIFLDRYILCQGANFWEWNIYTAENYYRTHQGDKD</sequence>
<dbReference type="SMART" id="SM00860">
    <property type="entry name" value="SMI1_KNR4"/>
    <property type="match status" value="1"/>
</dbReference>
<dbReference type="SUPFAM" id="SSF160631">
    <property type="entry name" value="SMI1/KNR4-like"/>
    <property type="match status" value="1"/>
</dbReference>
<evidence type="ECO:0000259" key="1">
    <source>
        <dbReference type="SMART" id="SM00860"/>
    </source>
</evidence>
<feature type="domain" description="Knr4/Smi1-like" evidence="1">
    <location>
        <begin position="41"/>
        <end position="156"/>
    </location>
</feature>
<proteinExistence type="predicted"/>
<dbReference type="RefSeq" id="WP_025853279.1">
    <property type="nucleotide sequence ID" value="NZ_BPWC01000001.1"/>
</dbReference>
<comment type="caution">
    <text evidence="2">The sequence shown here is derived from an EMBL/GenBank/DDBJ whole genome shotgun (WGS) entry which is preliminary data.</text>
</comment>
<accession>A0A6A8LMH0</accession>